<proteinExistence type="predicted"/>
<accession>A0ACB9KYW3</accession>
<comment type="caution">
    <text evidence="1">The sequence shown here is derived from an EMBL/GenBank/DDBJ whole genome shotgun (WGS) entry which is preliminary data.</text>
</comment>
<evidence type="ECO:0000313" key="1">
    <source>
        <dbReference type="EMBL" id="KAI4302493.1"/>
    </source>
</evidence>
<evidence type="ECO:0000313" key="2">
    <source>
        <dbReference type="Proteomes" id="UP001057402"/>
    </source>
</evidence>
<protein>
    <submittedName>
        <fullName evidence="1">Uncharacterized protein</fullName>
    </submittedName>
</protein>
<reference evidence="2" key="1">
    <citation type="journal article" date="2023" name="Front. Plant Sci.">
        <title>Chromosomal-level genome assembly of Melastoma candidum provides insights into trichome evolution.</title>
        <authorList>
            <person name="Zhong Y."/>
            <person name="Wu W."/>
            <person name="Sun C."/>
            <person name="Zou P."/>
            <person name="Liu Y."/>
            <person name="Dai S."/>
            <person name="Zhou R."/>
        </authorList>
    </citation>
    <scope>NUCLEOTIDE SEQUENCE [LARGE SCALE GENOMIC DNA]</scope>
</reference>
<keyword evidence="2" id="KW-1185">Reference proteome</keyword>
<name>A0ACB9KYW3_9MYRT</name>
<organism evidence="1 2">
    <name type="scientific">Melastoma candidum</name>
    <dbReference type="NCBI Taxonomy" id="119954"/>
    <lineage>
        <taxon>Eukaryota</taxon>
        <taxon>Viridiplantae</taxon>
        <taxon>Streptophyta</taxon>
        <taxon>Embryophyta</taxon>
        <taxon>Tracheophyta</taxon>
        <taxon>Spermatophyta</taxon>
        <taxon>Magnoliopsida</taxon>
        <taxon>eudicotyledons</taxon>
        <taxon>Gunneridae</taxon>
        <taxon>Pentapetalae</taxon>
        <taxon>rosids</taxon>
        <taxon>malvids</taxon>
        <taxon>Myrtales</taxon>
        <taxon>Melastomataceae</taxon>
        <taxon>Melastomatoideae</taxon>
        <taxon>Melastomateae</taxon>
        <taxon>Melastoma</taxon>
    </lineage>
</organism>
<gene>
    <name evidence="1" type="ORF">MLD38_038230</name>
</gene>
<dbReference type="Proteomes" id="UP001057402">
    <property type="component" value="Chromosome 12"/>
</dbReference>
<dbReference type="EMBL" id="CM042891">
    <property type="protein sequence ID" value="KAI4302493.1"/>
    <property type="molecule type" value="Genomic_DNA"/>
</dbReference>
<sequence>MKAGLSSVDMFDWNDEEISNIIWGGAEEISDRVVPYPEGEEEDGHNESQKQESSAIKHDENKFSGGKLDLNPTRPKCSSASGRNTGVSPPDMDYWQDVASSYDARMDSASLVNEGLNDSSLINKYLPKGIGPQDDELTDFVDYGWENIGSFDDLDRMFSNQEPIFASISLGNSDKIWSACKYTTDSIPKSFSLNANSTFMSSGILSETSECIGVKSKFGKRDEQAHVPSFEKMDDSDITEGGGGESKQSLVVETKDHSTIPATVAGNTLVLTEFADKQSLLTGQTKFKEKTKGKSLPSFQTPSSIDANLAKHSKKELSLPLRPDFPSSFDQQSQVERPGPDTFCYNHISNSYITPPFLDYANPAEEPQQTPNSGSGECQAVFPDYEMTSSDIDSVENPLSSYGKPPIIASHENIAKLRRRRRQMEAMLAIQRQVQQLGDPVSHDLSVQLSALDSPNELPVGCRDELDYLSAFPPIDVSSSNEEDESSALSAAANGYSAVKTVLHRLHEEVAKLDLTLRISIRDSLFRLAKTAVQRQQTSDASASPNGAEQPQIAVEDESDANKNEVKVNDVETDTNPTDRAVAHLLFHRPMENSTKNLNTPESSISAKLNLEGRAQGGIDLEKTWIARTPLKVDQSTSLWRAGPWRWYPLNNKYLKRNFEIPKVLWVIVKRGISKPETEAGNIGPAAATPTPCLQ</sequence>